<evidence type="ECO:0008006" key="4">
    <source>
        <dbReference type="Google" id="ProtNLM"/>
    </source>
</evidence>
<dbReference type="Gene3D" id="3.30.420.10">
    <property type="entry name" value="Ribonuclease H-like superfamily/Ribonuclease H"/>
    <property type="match status" value="2"/>
</dbReference>
<evidence type="ECO:0000313" key="2">
    <source>
        <dbReference type="EMBL" id="KAJ8661464.1"/>
    </source>
</evidence>
<feature type="region of interest" description="Disordered" evidence="1">
    <location>
        <begin position="479"/>
        <end position="544"/>
    </location>
</feature>
<dbReference type="SUPFAM" id="SSF53098">
    <property type="entry name" value="Ribonuclease H-like"/>
    <property type="match status" value="2"/>
</dbReference>
<dbReference type="InterPro" id="IPR036397">
    <property type="entry name" value="RNaseH_sf"/>
</dbReference>
<organism evidence="2 3">
    <name type="scientific">Lichtheimia ornata</name>
    <dbReference type="NCBI Taxonomy" id="688661"/>
    <lineage>
        <taxon>Eukaryota</taxon>
        <taxon>Fungi</taxon>
        <taxon>Fungi incertae sedis</taxon>
        <taxon>Mucoromycota</taxon>
        <taxon>Mucoromycotina</taxon>
        <taxon>Mucoromycetes</taxon>
        <taxon>Mucorales</taxon>
        <taxon>Lichtheimiaceae</taxon>
        <taxon>Lichtheimia</taxon>
    </lineage>
</organism>
<gene>
    <name evidence="2" type="ORF">O0I10_002730</name>
</gene>
<protein>
    <recommendedName>
        <fullName evidence="4">3'-5' exonuclease domain-containing protein</fullName>
    </recommendedName>
</protein>
<dbReference type="EMBL" id="JARTCD010000008">
    <property type="protein sequence ID" value="KAJ8661464.1"/>
    <property type="molecule type" value="Genomic_DNA"/>
</dbReference>
<reference evidence="2 3" key="1">
    <citation type="submission" date="2023-03" db="EMBL/GenBank/DDBJ databases">
        <title>Genome sequence of Lichtheimia ornata CBS 291.66.</title>
        <authorList>
            <person name="Mohabir J.T."/>
            <person name="Shea T.P."/>
            <person name="Kurbessoian T."/>
            <person name="Berby B."/>
            <person name="Fontaine J."/>
            <person name="Livny J."/>
            <person name="Gnirke A."/>
            <person name="Stajich J.E."/>
            <person name="Cuomo C.A."/>
        </authorList>
    </citation>
    <scope>NUCLEOTIDE SEQUENCE [LARGE SCALE GENOMIC DNA]</scope>
    <source>
        <strain evidence="2">CBS 291.66</strain>
    </source>
</reference>
<dbReference type="RefSeq" id="XP_058346377.1">
    <property type="nucleotide sequence ID" value="XM_058482810.1"/>
</dbReference>
<accession>A0AAD7V8N5</accession>
<feature type="region of interest" description="Disordered" evidence="1">
    <location>
        <begin position="620"/>
        <end position="704"/>
    </location>
</feature>
<dbReference type="PANTHER" id="PTHR43040:SF1">
    <property type="entry name" value="RIBONUCLEASE D"/>
    <property type="match status" value="1"/>
</dbReference>
<feature type="compositionally biased region" description="Polar residues" evidence="1">
    <location>
        <begin position="534"/>
        <end position="543"/>
    </location>
</feature>
<dbReference type="GeneID" id="83210146"/>
<dbReference type="AlphaFoldDB" id="A0AAD7V8N5"/>
<sequence>MSAALDRLGEVNTNTVLSMDTYWKNAMSVCEAAMSMLAPFENQNHTLVDAATTSLRQLLTHGKEYSRMKQYSAATQRDKEYQTASSYKHRPRKTIQDLGFNPRENWIIKDERTVLVRLPDDTHVTCQAITTVEELDAILPELRKASHIAIDCEFLGLKGCTPELKVLQLAVSSTLGYALTIDRIGLQAVRERLEPILSQPQHQQGENGLSAAIANQERLYLGWAFRGDAQAIEAAFPGIQLPYILDLQAKLRSVAVEQLKLFNAMNRYAPNWSGLEEFNKAKQLGDTFRYTGYDCVWVQNPLPPECFVYAVFDVVSLIALHEAVDHHPTIPTHFWPQTVISTLAPKALDRWLRTRAVAALSQSNERTASSSTATTNSLTLVETTVATRKDKQPIRSEAAGSSSSIHAPPPPPPSATTAGGFNDDDPQFLRDMEEALRLSRQEAEKQQGGGGGDMTSGSSKQGSPYEKGDATLLEEDFDGGEEAHFATDVYDDTHNKRDGGNPIKLGTWDSIDDYESNERRGVGGSSSNSNKSNYEQQRQQQQHPGYDYMQQISRAMNQHASGEYSFEPPPEQASWNNLAETSMSEWKRGADVELDWTEMEQRNAELANSSQPAETVKFHTSVHGQQVASWASQQQQKKSGEDNWDTADAKPTMMQMRMNPLPKFKIKQKTKGPRVIIPDDDDFSDDDDDDDDDDISTTSDESADDEIVAHVEETYKDDIFLSGQGAIHMHLIREVAQLATLPQLNSSDNPQQPLTAAITAQAHRVVTREGVPELHLKALQIYISTGDAYTVLTDHVHALTGNNREKIQSSTIGYILTSPNVRRVMWGYQFVADELQHRLGFEPGPMVDLAVCYNDNVDQDGKPVSVWDAALEFANADFQQDLNMFRDCKHDMEGLQQRKFSSSLWDKERVPEAALRYSAMQAWLLHYIYERTLERGHPPIKDYHVWQSNTKYSLEL</sequence>
<dbReference type="PANTHER" id="PTHR43040">
    <property type="entry name" value="RIBONUCLEASE D"/>
    <property type="match status" value="1"/>
</dbReference>
<comment type="caution">
    <text evidence="2">The sequence shown here is derived from an EMBL/GenBank/DDBJ whole genome shotgun (WGS) entry which is preliminary data.</text>
</comment>
<dbReference type="InterPro" id="IPR012337">
    <property type="entry name" value="RNaseH-like_sf"/>
</dbReference>
<feature type="compositionally biased region" description="Acidic residues" evidence="1">
    <location>
        <begin position="678"/>
        <end position="704"/>
    </location>
</feature>
<keyword evidence="3" id="KW-1185">Reference proteome</keyword>
<dbReference type="GO" id="GO:0003676">
    <property type="term" value="F:nucleic acid binding"/>
    <property type="evidence" value="ECO:0007669"/>
    <property type="project" value="InterPro"/>
</dbReference>
<feature type="compositionally biased region" description="Low complexity" evidence="1">
    <location>
        <begin position="363"/>
        <end position="380"/>
    </location>
</feature>
<evidence type="ECO:0000313" key="3">
    <source>
        <dbReference type="Proteomes" id="UP001234581"/>
    </source>
</evidence>
<name>A0AAD7V8N5_9FUNG</name>
<feature type="compositionally biased region" description="Basic and acidic residues" evidence="1">
    <location>
        <begin position="481"/>
        <end position="499"/>
    </location>
</feature>
<evidence type="ECO:0000256" key="1">
    <source>
        <dbReference type="SAM" id="MobiDB-lite"/>
    </source>
</evidence>
<feature type="region of interest" description="Disordered" evidence="1">
    <location>
        <begin position="362"/>
        <end position="427"/>
    </location>
</feature>
<proteinExistence type="predicted"/>
<feature type="compositionally biased region" description="Low complexity" evidence="1">
    <location>
        <begin position="625"/>
        <end position="637"/>
    </location>
</feature>
<dbReference type="Proteomes" id="UP001234581">
    <property type="component" value="Unassembled WGS sequence"/>
</dbReference>
<feature type="region of interest" description="Disordered" evidence="1">
    <location>
        <begin position="439"/>
        <end position="467"/>
    </location>
</feature>